<proteinExistence type="predicted"/>
<reference evidence="2" key="1">
    <citation type="submission" date="2020-01" db="EMBL/GenBank/DDBJ databases">
        <authorList>
            <consortium name="DOE Joint Genome Institute"/>
            <person name="Haridas S."/>
            <person name="Albert R."/>
            <person name="Binder M."/>
            <person name="Bloem J."/>
            <person name="Labutti K."/>
            <person name="Salamov A."/>
            <person name="Andreopoulos B."/>
            <person name="Baker S.E."/>
            <person name="Barry K."/>
            <person name="Bills G."/>
            <person name="Bluhm B.H."/>
            <person name="Cannon C."/>
            <person name="Castanera R."/>
            <person name="Culley D.E."/>
            <person name="Daum C."/>
            <person name="Ezra D."/>
            <person name="Gonzalez J.B."/>
            <person name="Henrissat B."/>
            <person name="Kuo A."/>
            <person name="Liang C."/>
            <person name="Lipzen A."/>
            <person name="Lutzoni F."/>
            <person name="Magnuson J."/>
            <person name="Mondo S."/>
            <person name="Nolan M."/>
            <person name="Ohm R."/>
            <person name="Pangilinan J."/>
            <person name="Park H.-J."/>
            <person name="Ramirez L."/>
            <person name="Alfaro M."/>
            <person name="Sun H."/>
            <person name="Tritt A."/>
            <person name="Yoshinaga Y."/>
            <person name="Zwiers L.-H."/>
            <person name="Turgeon B.G."/>
            <person name="Goodwin S.B."/>
            <person name="Spatafora J.W."/>
            <person name="Crous P.W."/>
            <person name="Grigoriev I.V."/>
        </authorList>
    </citation>
    <scope>NUCLEOTIDE SEQUENCE</scope>
    <source>
        <strain evidence="2">P77</strain>
    </source>
</reference>
<evidence type="ECO:0000313" key="2">
    <source>
        <dbReference type="EMBL" id="KAF1837715.1"/>
    </source>
</evidence>
<dbReference type="EMBL" id="ML975259">
    <property type="protein sequence ID" value="KAF1837715.1"/>
    <property type="molecule type" value="Genomic_DNA"/>
</dbReference>
<sequence length="430" mass="47517">MRIPAAVGAALLVIPGTAFGAALQRREASHEELSVVTRDVQGEQPHQLQKRNPAVAAAIFFGQFALEYAMGKGLDSIFGDPDAEPPLTAEDLAKFGDEMLEGIETIVTEAISDFQEQRDKQNVDADLKSLASWRPTADLGDLSGLQGDERALERKNAEFNRLIEFLQTPSYSVFATPYFLAVAGAKIHLWRMRIRIAQMIAEAQAAVVAAGRSAEIVLRPNNTDPFISTMKQEAASFATACEAASPDGRFGRNARQAINKMVYRECRDQELSGVTSHCRVDTQCVYKIKLPTSDIKTVFRGDASSGWHKKTGCSGFACSVPQCKGSDWDRARQDSYDLPNLQSEYWMGKHYKKTMTNSEMGVMLLTADYTNIVNNWRFVAKYGIADGFKLNPASVHRPCIWVRKVHQFKIQGVDIPGVQASPAEMDVCTH</sequence>
<dbReference type="AlphaFoldDB" id="A0A6A5KHF3"/>
<gene>
    <name evidence="2" type="ORF">BDW02DRAFT_565825</name>
</gene>
<evidence type="ECO:0000256" key="1">
    <source>
        <dbReference type="SAM" id="SignalP"/>
    </source>
</evidence>
<feature type="signal peptide" evidence="1">
    <location>
        <begin position="1"/>
        <end position="20"/>
    </location>
</feature>
<dbReference type="Proteomes" id="UP000800040">
    <property type="component" value="Unassembled WGS sequence"/>
</dbReference>
<feature type="chain" id="PRO_5025647020" evidence="1">
    <location>
        <begin position="21"/>
        <end position="430"/>
    </location>
</feature>
<protein>
    <submittedName>
        <fullName evidence="2">Uncharacterized protein</fullName>
    </submittedName>
</protein>
<evidence type="ECO:0000313" key="3">
    <source>
        <dbReference type="Proteomes" id="UP000800040"/>
    </source>
</evidence>
<accession>A0A6A5KHF3</accession>
<name>A0A6A5KHF3_9PLEO</name>
<keyword evidence="3" id="KW-1185">Reference proteome</keyword>
<keyword evidence="1" id="KW-0732">Signal</keyword>
<organism evidence="2 3">
    <name type="scientific">Decorospora gaudefroyi</name>
    <dbReference type="NCBI Taxonomy" id="184978"/>
    <lineage>
        <taxon>Eukaryota</taxon>
        <taxon>Fungi</taxon>
        <taxon>Dikarya</taxon>
        <taxon>Ascomycota</taxon>
        <taxon>Pezizomycotina</taxon>
        <taxon>Dothideomycetes</taxon>
        <taxon>Pleosporomycetidae</taxon>
        <taxon>Pleosporales</taxon>
        <taxon>Pleosporineae</taxon>
        <taxon>Pleosporaceae</taxon>
        <taxon>Decorospora</taxon>
    </lineage>
</organism>